<feature type="region of interest" description="Disordered" evidence="4">
    <location>
        <begin position="216"/>
        <end position="265"/>
    </location>
</feature>
<organism evidence="6 7">
    <name type="scientific">Salarias fasciatus</name>
    <name type="common">Jewelled blenny</name>
    <name type="synonym">Blennius fasciatus</name>
    <dbReference type="NCBI Taxonomy" id="181472"/>
    <lineage>
        <taxon>Eukaryota</taxon>
        <taxon>Metazoa</taxon>
        <taxon>Chordata</taxon>
        <taxon>Craniata</taxon>
        <taxon>Vertebrata</taxon>
        <taxon>Euteleostomi</taxon>
        <taxon>Actinopterygii</taxon>
        <taxon>Neopterygii</taxon>
        <taxon>Teleostei</taxon>
        <taxon>Neoteleostei</taxon>
        <taxon>Acanthomorphata</taxon>
        <taxon>Ovalentaria</taxon>
        <taxon>Blenniimorphae</taxon>
        <taxon>Blenniiformes</taxon>
        <taxon>Blennioidei</taxon>
        <taxon>Blenniidae</taxon>
        <taxon>Salariinae</taxon>
        <taxon>Salarias</taxon>
    </lineage>
</organism>
<feature type="compositionally biased region" description="Basic and acidic residues" evidence="4">
    <location>
        <begin position="249"/>
        <end position="265"/>
    </location>
</feature>
<dbReference type="InterPro" id="IPR006703">
    <property type="entry name" value="G_AIG1"/>
</dbReference>
<evidence type="ECO:0000256" key="4">
    <source>
        <dbReference type="SAM" id="MobiDB-lite"/>
    </source>
</evidence>
<evidence type="ECO:0000259" key="5">
    <source>
        <dbReference type="PROSITE" id="PS51720"/>
    </source>
</evidence>
<dbReference type="InterPro" id="IPR045058">
    <property type="entry name" value="GIMA/IAN/Toc"/>
</dbReference>
<reference evidence="6" key="3">
    <citation type="submission" date="2025-09" db="UniProtKB">
        <authorList>
            <consortium name="Ensembl"/>
        </authorList>
    </citation>
    <scope>IDENTIFICATION</scope>
</reference>
<reference evidence="6" key="1">
    <citation type="submission" date="2019-06" db="EMBL/GenBank/DDBJ databases">
        <authorList>
            <consortium name="Wellcome Sanger Institute Data Sharing"/>
        </authorList>
    </citation>
    <scope>NUCLEOTIDE SEQUENCE [LARGE SCALE GENOMIC DNA]</scope>
</reference>
<dbReference type="Pfam" id="PF04548">
    <property type="entry name" value="AIG1"/>
    <property type="match status" value="1"/>
</dbReference>
<dbReference type="CDD" id="cd01852">
    <property type="entry name" value="AIG1"/>
    <property type="match status" value="1"/>
</dbReference>
<dbReference type="InterPro" id="IPR027417">
    <property type="entry name" value="P-loop_NTPase"/>
</dbReference>
<dbReference type="PANTHER" id="PTHR10903:SF112">
    <property type="entry name" value="SI:CH211-113E8.5"/>
    <property type="match status" value="1"/>
</dbReference>
<dbReference type="FunFam" id="3.40.50.300:FF:000366">
    <property type="entry name" value="GTPase, IMAP family member 2"/>
    <property type="match status" value="1"/>
</dbReference>
<dbReference type="RefSeq" id="XP_029973512.1">
    <property type="nucleotide sequence ID" value="XM_030117652.1"/>
</dbReference>
<protein>
    <submittedName>
        <fullName evidence="6">GTPase IMAP family member 9-like</fullName>
    </submittedName>
</protein>
<dbReference type="Ensembl" id="ENSSFAT00005051254.1">
    <property type="protein sequence ID" value="ENSSFAP00005049627.1"/>
    <property type="gene ID" value="ENSSFAG00005023977.1"/>
</dbReference>
<feature type="compositionally biased region" description="Basic residues" evidence="4">
    <location>
        <begin position="216"/>
        <end position="230"/>
    </location>
</feature>
<feature type="region of interest" description="Disordered" evidence="4">
    <location>
        <begin position="1"/>
        <end position="20"/>
    </location>
</feature>
<evidence type="ECO:0000256" key="2">
    <source>
        <dbReference type="ARBA" id="ARBA00022741"/>
    </source>
</evidence>
<reference evidence="6" key="2">
    <citation type="submission" date="2025-08" db="UniProtKB">
        <authorList>
            <consortium name="Ensembl"/>
        </authorList>
    </citation>
    <scope>IDENTIFICATION</scope>
</reference>
<dbReference type="GO" id="GO:0005525">
    <property type="term" value="F:GTP binding"/>
    <property type="evidence" value="ECO:0007669"/>
    <property type="project" value="UniProtKB-KW"/>
</dbReference>
<comment type="similarity">
    <text evidence="1">Belongs to the TRAFAC class TrmE-Era-EngA-EngB-Septin-like GTPase superfamily. AIG1/Toc34/Toc159-like paraseptin GTPase family. IAN subfamily.</text>
</comment>
<feature type="domain" description="AIG1-type G" evidence="5">
    <location>
        <begin position="21"/>
        <end position="220"/>
    </location>
</feature>
<dbReference type="PANTHER" id="PTHR10903">
    <property type="entry name" value="GTPASE, IMAP FAMILY MEMBER-RELATED"/>
    <property type="match status" value="1"/>
</dbReference>
<dbReference type="Gene3D" id="3.40.50.300">
    <property type="entry name" value="P-loop containing nucleotide triphosphate hydrolases"/>
    <property type="match status" value="1"/>
</dbReference>
<gene>
    <name evidence="6" type="primary">LOC115407280</name>
</gene>
<keyword evidence="2" id="KW-0547">Nucleotide-binding</keyword>
<sequence length="265" mass="30035">MSAYMYQEESRKQKKKKKKVTDELRIIMVGKTGGGKSATGNTILGRKAFESELSPSSWTARCKKAEGEVEGRNVAIVDTPGLFDTNVNEEGEVLKKLKTCVSLSAPGPHIFLVVLRLGRFTTEEENTLNTIQTTFGDEAAQYSLLLFTHGDKLKKQTIETFISKSERLKALIQTYHCRYHVFNNEAKDREQVAQLMEKIDRIVLENGGGHYSAKMFRKAKRASKKEKRRLSKELKAAEQQRRSSLKAKVKSEMDLTEKPDKCVLQ</sequence>
<keyword evidence="3" id="KW-0342">GTP-binding</keyword>
<evidence type="ECO:0000313" key="6">
    <source>
        <dbReference type="Ensembl" id="ENSSFAP00005049627.1"/>
    </source>
</evidence>
<dbReference type="AlphaFoldDB" id="A0A672J8W6"/>
<dbReference type="SUPFAM" id="SSF52540">
    <property type="entry name" value="P-loop containing nucleoside triphosphate hydrolases"/>
    <property type="match status" value="1"/>
</dbReference>
<keyword evidence="7" id="KW-1185">Reference proteome</keyword>
<dbReference type="OMA" id="SRYSIML"/>
<dbReference type="Proteomes" id="UP000472267">
    <property type="component" value="Chromosome 19"/>
</dbReference>
<evidence type="ECO:0000313" key="7">
    <source>
        <dbReference type="Proteomes" id="UP000472267"/>
    </source>
</evidence>
<dbReference type="GeneID" id="115407280"/>
<accession>A0A672J8W6</accession>
<dbReference type="PROSITE" id="PS51720">
    <property type="entry name" value="G_AIG1"/>
    <property type="match status" value="1"/>
</dbReference>
<proteinExistence type="inferred from homology"/>
<evidence type="ECO:0000256" key="3">
    <source>
        <dbReference type="ARBA" id="ARBA00023134"/>
    </source>
</evidence>
<name>A0A672J8W6_SALFA</name>
<feature type="compositionally biased region" description="Basic and acidic residues" evidence="4">
    <location>
        <begin position="231"/>
        <end position="241"/>
    </location>
</feature>
<evidence type="ECO:0000256" key="1">
    <source>
        <dbReference type="ARBA" id="ARBA00008535"/>
    </source>
</evidence>